<sequence>MSSRDPDELRAELRSIDFSGDPELLPEFRDEARETVDNQVATLNDIDTKASRILRLNIVLIGVLVSAASIAAKAGSGNQSGITAVEPFLNVYMQTGVGALVGSTAFAAMTYTTSELDVGLSSNNLKTLLESDFSRTDIEELVVKNYIVRINFNRSTNIRNIPLIQLTILLVIAAIVSFSLGLYTAVIGPVSPWLLGTALALLATVTIVSGLPTQLRRAGRDWWEWR</sequence>
<dbReference type="AlphaFoldDB" id="A0A7D5P2K7"/>
<name>A0A7D5P2K7_9EURY</name>
<feature type="transmembrane region" description="Helical" evidence="1">
    <location>
        <begin position="193"/>
        <end position="211"/>
    </location>
</feature>
<dbReference type="KEGG" id="hrr:HZS55_19715"/>
<feature type="transmembrane region" description="Helical" evidence="1">
    <location>
        <begin position="91"/>
        <end position="111"/>
    </location>
</feature>
<dbReference type="OrthoDB" id="275639at2157"/>
<dbReference type="RefSeq" id="WP_179909253.1">
    <property type="nucleotide sequence ID" value="NZ_CP058910.1"/>
</dbReference>
<feature type="transmembrane region" description="Helical" evidence="1">
    <location>
        <begin position="163"/>
        <end position="187"/>
    </location>
</feature>
<keyword evidence="1" id="KW-0812">Transmembrane</keyword>
<dbReference type="Proteomes" id="UP000509667">
    <property type="component" value="Chromosome"/>
</dbReference>
<evidence type="ECO:0000313" key="3">
    <source>
        <dbReference type="Proteomes" id="UP000509667"/>
    </source>
</evidence>
<gene>
    <name evidence="2" type="ORF">HZS55_19715</name>
</gene>
<feature type="transmembrane region" description="Helical" evidence="1">
    <location>
        <begin position="53"/>
        <end position="71"/>
    </location>
</feature>
<keyword evidence="1" id="KW-1133">Transmembrane helix</keyword>
<accession>A0A7D5P2K7</accession>
<evidence type="ECO:0000256" key="1">
    <source>
        <dbReference type="SAM" id="Phobius"/>
    </source>
</evidence>
<evidence type="ECO:0000313" key="2">
    <source>
        <dbReference type="EMBL" id="QLH79386.1"/>
    </source>
</evidence>
<reference evidence="2 3" key="1">
    <citation type="submission" date="2020-07" db="EMBL/GenBank/DDBJ databases">
        <title>Halosimplex pelagicum sp. nov. and Halosimplex rubrum sp. nov., isolated from salted brown alga Laminaria, and emended description of the genus Halosimplex.</title>
        <authorList>
            <person name="Cui H."/>
        </authorList>
    </citation>
    <scope>NUCLEOTIDE SEQUENCE [LARGE SCALE GENOMIC DNA]</scope>
    <source>
        <strain evidence="2 3">R27</strain>
    </source>
</reference>
<organism evidence="2 3">
    <name type="scientific">Halosimplex rubrum</name>
    <dbReference type="NCBI Taxonomy" id="869889"/>
    <lineage>
        <taxon>Archaea</taxon>
        <taxon>Methanobacteriati</taxon>
        <taxon>Methanobacteriota</taxon>
        <taxon>Stenosarchaea group</taxon>
        <taxon>Halobacteria</taxon>
        <taxon>Halobacteriales</taxon>
        <taxon>Haloarculaceae</taxon>
        <taxon>Halosimplex</taxon>
    </lineage>
</organism>
<proteinExistence type="predicted"/>
<protein>
    <submittedName>
        <fullName evidence="2">Uncharacterized protein</fullName>
    </submittedName>
</protein>
<dbReference type="GeneID" id="56080140"/>
<keyword evidence="1" id="KW-0472">Membrane</keyword>
<dbReference type="EMBL" id="CP058910">
    <property type="protein sequence ID" value="QLH79386.1"/>
    <property type="molecule type" value="Genomic_DNA"/>
</dbReference>
<keyword evidence="3" id="KW-1185">Reference proteome</keyword>